<feature type="transmembrane region" description="Helical" evidence="1">
    <location>
        <begin position="25"/>
        <end position="47"/>
    </location>
</feature>
<sequence>MALQVGALVAAVALRATAPGWFLLIAIMTIAGPLLALVPTVLALVVLRRRVLPAGLAAPFVACAGFLVLAGAAMPDFDDVRDHAPVLVLLGYGEAPVPEALYGLGLLGVLGWLVALLWLVIALVVNRRTTRPAGPPHPAWFRRPDAG</sequence>
<dbReference type="Proteomes" id="UP000199614">
    <property type="component" value="Unassembled WGS sequence"/>
</dbReference>
<reference evidence="2 3" key="1">
    <citation type="submission" date="2016-10" db="EMBL/GenBank/DDBJ databases">
        <authorList>
            <person name="de Groot N.N."/>
        </authorList>
    </citation>
    <scope>NUCLEOTIDE SEQUENCE [LARGE SCALE GENOMIC DNA]</scope>
    <source>
        <strain evidence="2 3">CGMCC 4.1877</strain>
    </source>
</reference>
<evidence type="ECO:0000313" key="2">
    <source>
        <dbReference type="EMBL" id="SFN92275.1"/>
    </source>
</evidence>
<keyword evidence="3" id="KW-1185">Reference proteome</keyword>
<keyword evidence="1" id="KW-0472">Membrane</keyword>
<dbReference type="EMBL" id="FOUY01000024">
    <property type="protein sequence ID" value="SFN92275.1"/>
    <property type="molecule type" value="Genomic_DNA"/>
</dbReference>
<name>A0A1I5CZ55_PSUAM</name>
<keyword evidence="1" id="KW-0812">Transmembrane</keyword>
<proteinExistence type="predicted"/>
<accession>A0A1I5CZ55</accession>
<feature type="transmembrane region" description="Helical" evidence="1">
    <location>
        <begin position="100"/>
        <end position="125"/>
    </location>
</feature>
<evidence type="ECO:0000313" key="3">
    <source>
        <dbReference type="Proteomes" id="UP000199614"/>
    </source>
</evidence>
<feature type="transmembrane region" description="Helical" evidence="1">
    <location>
        <begin position="54"/>
        <end position="74"/>
    </location>
</feature>
<keyword evidence="1" id="KW-1133">Transmembrane helix</keyword>
<protein>
    <submittedName>
        <fullName evidence="2">Uncharacterized protein</fullName>
    </submittedName>
</protein>
<evidence type="ECO:0000256" key="1">
    <source>
        <dbReference type="SAM" id="Phobius"/>
    </source>
</evidence>
<dbReference type="AlphaFoldDB" id="A0A1I5CZ55"/>
<gene>
    <name evidence="2" type="ORF">SAMN05216207_102494</name>
</gene>
<organism evidence="2 3">
    <name type="scientific">Pseudonocardia ammonioxydans</name>
    <dbReference type="NCBI Taxonomy" id="260086"/>
    <lineage>
        <taxon>Bacteria</taxon>
        <taxon>Bacillati</taxon>
        <taxon>Actinomycetota</taxon>
        <taxon>Actinomycetes</taxon>
        <taxon>Pseudonocardiales</taxon>
        <taxon>Pseudonocardiaceae</taxon>
        <taxon>Pseudonocardia</taxon>
    </lineage>
</organism>